<dbReference type="InterPro" id="IPR052710">
    <property type="entry name" value="CAAX_protease"/>
</dbReference>
<keyword evidence="3" id="KW-0378">Hydrolase</keyword>
<keyword evidence="1" id="KW-0472">Membrane</keyword>
<evidence type="ECO:0000313" key="4">
    <source>
        <dbReference type="Proteomes" id="UP000019147"/>
    </source>
</evidence>
<dbReference type="GO" id="GO:0006508">
    <property type="term" value="P:proteolysis"/>
    <property type="evidence" value="ECO:0007669"/>
    <property type="project" value="UniProtKB-KW"/>
</dbReference>
<keyword evidence="3" id="KW-0645">Protease</keyword>
<protein>
    <submittedName>
        <fullName evidence="3">CAAX protease</fullName>
    </submittedName>
</protein>
<dbReference type="InterPro" id="IPR003675">
    <property type="entry name" value="Rce1/LyrA-like_dom"/>
</dbReference>
<feature type="transmembrane region" description="Helical" evidence="1">
    <location>
        <begin position="122"/>
        <end position="140"/>
    </location>
</feature>
<dbReference type="GO" id="GO:0080120">
    <property type="term" value="P:CAAX-box protein maturation"/>
    <property type="evidence" value="ECO:0007669"/>
    <property type="project" value="UniProtKB-ARBA"/>
</dbReference>
<dbReference type="Proteomes" id="UP000019147">
    <property type="component" value="Chromosome"/>
</dbReference>
<dbReference type="EMBL" id="CP015840">
    <property type="protein sequence ID" value="ANG66423.1"/>
    <property type="molecule type" value="Genomic_DNA"/>
</dbReference>
<evidence type="ECO:0000256" key="1">
    <source>
        <dbReference type="SAM" id="Phobius"/>
    </source>
</evidence>
<dbReference type="eggNOG" id="COG1266">
    <property type="taxonomic scope" value="Bacteria"/>
</dbReference>
<feature type="transmembrane region" description="Helical" evidence="1">
    <location>
        <begin position="212"/>
        <end position="232"/>
    </location>
</feature>
<keyword evidence="1" id="KW-1133">Transmembrane helix</keyword>
<dbReference type="Pfam" id="PF02517">
    <property type="entry name" value="Rce1-like"/>
    <property type="match status" value="1"/>
</dbReference>
<dbReference type="AlphaFoldDB" id="A0A173DZU2"/>
<keyword evidence="1" id="KW-0812">Transmembrane</keyword>
<organism evidence="3 4">
    <name type="scientific">Chlamydia gallinacea 08-1274/3</name>
    <dbReference type="NCBI Taxonomy" id="1143323"/>
    <lineage>
        <taxon>Bacteria</taxon>
        <taxon>Pseudomonadati</taxon>
        <taxon>Chlamydiota</taxon>
        <taxon>Chlamydiia</taxon>
        <taxon>Chlamydiales</taxon>
        <taxon>Chlamydiaceae</taxon>
        <taxon>Chlamydia/Chlamydophila group</taxon>
        <taxon>Chlamydia</taxon>
    </lineage>
</organism>
<name>A0A173DZU2_9CHLA</name>
<dbReference type="GeneID" id="81478421"/>
<dbReference type="KEGG" id="cgz:M787_003755"/>
<dbReference type="RefSeq" id="WP_021828241.1">
    <property type="nucleotide sequence ID" value="NZ_CP015840.1"/>
</dbReference>
<dbReference type="PANTHER" id="PTHR36435">
    <property type="entry name" value="SLR1288 PROTEIN"/>
    <property type="match status" value="1"/>
</dbReference>
<feature type="transmembrane region" description="Helical" evidence="1">
    <location>
        <begin position="160"/>
        <end position="182"/>
    </location>
</feature>
<sequence length="261" mass="29876">MITSFYLLLLSLALACFASHNFFLWPKPAGKTPLQLYHVLWGVVLLFLPGILPFITGSYSEVVARSLHGIFLVCAFIFYLLGLPIDVTRSVIYSANQPLATFSSAIVSAFRMWIIFLPMPTIIGYILNVFLTFLFSKEIFHEQILTQEVQQSLTSTTYDQGFFLSLSILVPFAEEIFFRGFLQTFLKNKMRREYALIYTSIIFALAHLEHSLGSLLFVPILFLFSLCAGFLYEKERHIAAPITFHILFNSTSIVMLFLRNY</sequence>
<evidence type="ECO:0000259" key="2">
    <source>
        <dbReference type="Pfam" id="PF02517"/>
    </source>
</evidence>
<feature type="transmembrane region" description="Helical" evidence="1">
    <location>
        <begin position="67"/>
        <end position="85"/>
    </location>
</feature>
<evidence type="ECO:0000313" key="3">
    <source>
        <dbReference type="EMBL" id="ANG66423.1"/>
    </source>
</evidence>
<feature type="transmembrane region" description="Helical" evidence="1">
    <location>
        <begin position="238"/>
        <end position="258"/>
    </location>
</feature>
<dbReference type="PANTHER" id="PTHR36435:SF1">
    <property type="entry name" value="CAAX AMINO TERMINAL PROTEASE FAMILY PROTEIN"/>
    <property type="match status" value="1"/>
</dbReference>
<reference evidence="3 4" key="1">
    <citation type="journal article" date="2014" name="Syst. Appl. Microbiol.">
        <title>Evidence for the existence of two new members of the family Chlamydiaceae and proposal of Chlamydia avium sp. nov. and Chlamydia gallinacea sp. nov.</title>
        <authorList>
            <person name="Sachse K."/>
            <person name="Laroucau K."/>
            <person name="Riege K."/>
            <person name="Wehner S."/>
            <person name="Dilcher M."/>
            <person name="Creasy H.H."/>
            <person name="Weidmann M."/>
            <person name="Myers G."/>
            <person name="Vorimore F."/>
            <person name="Vicari N."/>
            <person name="Magnino S."/>
            <person name="Liebler-Tenorio E."/>
            <person name="Ruettger A."/>
            <person name="Bavoil P.M."/>
            <person name="Hufert F.T."/>
            <person name="Rossello-Mora R."/>
            <person name="Marz M."/>
        </authorList>
    </citation>
    <scope>NUCLEOTIDE SEQUENCE [LARGE SCALE GENOMIC DNA]</scope>
    <source>
        <strain evidence="3 4">08-1274/3</strain>
    </source>
</reference>
<dbReference type="STRING" id="1143323.M787_003755"/>
<feature type="transmembrane region" description="Helical" evidence="1">
    <location>
        <begin position="34"/>
        <end position="55"/>
    </location>
</feature>
<feature type="domain" description="CAAX prenyl protease 2/Lysostaphin resistance protein A-like" evidence="2">
    <location>
        <begin position="162"/>
        <end position="250"/>
    </location>
</feature>
<dbReference type="GO" id="GO:0004175">
    <property type="term" value="F:endopeptidase activity"/>
    <property type="evidence" value="ECO:0007669"/>
    <property type="project" value="UniProtKB-ARBA"/>
</dbReference>
<proteinExistence type="predicted"/>
<accession>A0A173DZU2</accession>
<dbReference type="OrthoDB" id="9782250at2"/>
<gene>
    <name evidence="3" type="ORF">M787_003755</name>
</gene>